<organism evidence="2 3">
    <name type="scientific">Tetraparma gracilis</name>
    <dbReference type="NCBI Taxonomy" id="2962635"/>
    <lineage>
        <taxon>Eukaryota</taxon>
        <taxon>Sar</taxon>
        <taxon>Stramenopiles</taxon>
        <taxon>Ochrophyta</taxon>
        <taxon>Bolidophyceae</taxon>
        <taxon>Parmales</taxon>
        <taxon>Triparmaceae</taxon>
        <taxon>Tetraparma</taxon>
    </lineage>
</organism>
<keyword evidence="1" id="KW-1133">Transmembrane helix</keyword>
<keyword evidence="1" id="KW-0812">Transmembrane</keyword>
<dbReference type="EMBL" id="BRYB01005110">
    <property type="protein sequence ID" value="GMI20624.1"/>
    <property type="molecule type" value="Genomic_DNA"/>
</dbReference>
<feature type="transmembrane region" description="Helical" evidence="1">
    <location>
        <begin position="64"/>
        <end position="82"/>
    </location>
</feature>
<feature type="non-terminal residue" evidence="2">
    <location>
        <position position="1"/>
    </location>
</feature>
<evidence type="ECO:0000313" key="2">
    <source>
        <dbReference type="EMBL" id="GMI20624.1"/>
    </source>
</evidence>
<comment type="caution">
    <text evidence="2">The sequence shown here is derived from an EMBL/GenBank/DDBJ whole genome shotgun (WGS) entry which is preliminary data.</text>
</comment>
<protein>
    <submittedName>
        <fullName evidence="2">Uncharacterized protein</fullName>
    </submittedName>
</protein>
<feature type="non-terminal residue" evidence="2">
    <location>
        <position position="429"/>
    </location>
</feature>
<reference evidence="2 3" key="1">
    <citation type="journal article" date="2023" name="Commun. Biol.">
        <title>Genome analysis of Parmales, the sister group of diatoms, reveals the evolutionary specialization of diatoms from phago-mixotrophs to photoautotrophs.</title>
        <authorList>
            <person name="Ban H."/>
            <person name="Sato S."/>
            <person name="Yoshikawa S."/>
            <person name="Yamada K."/>
            <person name="Nakamura Y."/>
            <person name="Ichinomiya M."/>
            <person name="Sato N."/>
            <person name="Blanc-Mathieu R."/>
            <person name="Endo H."/>
            <person name="Kuwata A."/>
            <person name="Ogata H."/>
        </authorList>
    </citation>
    <scope>NUCLEOTIDE SEQUENCE [LARGE SCALE GENOMIC DNA]</scope>
</reference>
<evidence type="ECO:0000313" key="3">
    <source>
        <dbReference type="Proteomes" id="UP001165060"/>
    </source>
</evidence>
<proteinExistence type="predicted"/>
<evidence type="ECO:0000256" key="1">
    <source>
        <dbReference type="SAM" id="Phobius"/>
    </source>
</evidence>
<keyword evidence="1" id="KW-0472">Membrane</keyword>
<gene>
    <name evidence="2" type="ORF">TeGR_g7917</name>
</gene>
<dbReference type="Proteomes" id="UP001165060">
    <property type="component" value="Unassembled WGS sequence"/>
</dbReference>
<keyword evidence="3" id="KW-1185">Reference proteome</keyword>
<name>A0ABQ6M6T1_9STRA</name>
<feature type="transmembrane region" description="Helical" evidence="1">
    <location>
        <begin position="142"/>
        <end position="162"/>
    </location>
</feature>
<accession>A0ABQ6M6T1</accession>
<feature type="transmembrane region" description="Helical" evidence="1">
    <location>
        <begin position="34"/>
        <end position="58"/>
    </location>
</feature>
<feature type="transmembrane region" description="Helical" evidence="1">
    <location>
        <begin position="225"/>
        <end position="245"/>
    </location>
</feature>
<sequence length="429" mass="47479">FKTLAAYAQITTALSFNLELSFVDLAYFTGVMKYLNITINVFAVNFSWIMPMSCVITGTNFLTTTYGMCSTYLAIMAGLFTASKYFGRNPGLAAKAQDASSKAQELAEDAKNTMSVMQGGEHKYRVEGGGDEKKKTDLSAALFNNLLLFTFLILPGISTQIVNTFACTPLVDDDDIMNSEAEGWFLKSDYSVRCHYRGYFDVTNAYRHEDDIQQQVNNAHATAKWFAGLMVLIFPLGVPIMYYFLLWKERDQLDPGEAEMVGFKVAVEEVGGRVAEVAREKLEMIEGAYWGGFEEEWDADGDFGAAHATGMCAAVEALSAIGAEAKAAAERARGMDWKGKVGKALDEERRKLQEELKAMLVQSIKDECLGLKDELVEEAVEWLKGEAERAGLPFLFEDKIKAKVGGVLGDKIEIGVDFLCANFFNPKRI</sequence>